<dbReference type="EMBL" id="DAAXGR010000019">
    <property type="protein sequence ID" value="HAG0930504.1"/>
    <property type="molecule type" value="Genomic_DNA"/>
</dbReference>
<name>A0A757VZ51_SALER</name>
<dbReference type="AlphaFoldDB" id="A0A757VZ51"/>
<reference evidence="1" key="2">
    <citation type="submission" date="2020-02" db="EMBL/GenBank/DDBJ databases">
        <authorList>
            <consortium name="NCBI Pathogen Detection Project"/>
        </authorList>
    </citation>
    <scope>NUCLEOTIDE SEQUENCE</scope>
    <source>
        <strain evidence="1">MA.CK_94/00004459</strain>
    </source>
</reference>
<protein>
    <recommendedName>
        <fullName evidence="2">Transposase</fullName>
    </recommendedName>
</protein>
<reference evidence="1" key="1">
    <citation type="journal article" date="2018" name="Genome Biol.">
        <title>SKESA: strategic k-mer extension for scrupulous assemblies.</title>
        <authorList>
            <person name="Souvorov A."/>
            <person name="Agarwala R."/>
            <person name="Lipman D.J."/>
        </authorList>
    </citation>
    <scope>NUCLEOTIDE SEQUENCE</scope>
    <source>
        <strain evidence="1">MA.CK_94/00004459</strain>
    </source>
</reference>
<gene>
    <name evidence="1" type="ORF">G8S40_004580</name>
</gene>
<comment type="caution">
    <text evidence="1">The sequence shown here is derived from an EMBL/GenBank/DDBJ whole genome shotgun (WGS) entry which is preliminary data.</text>
</comment>
<sequence length="185" mass="20989">MSKALLPMDTRHQLLRVLKTRYQAASKAEKTRILEEFILISEYHRKSAILLLNGAVTNGSQQHRSAPVRSVYGLTVQLALIVLREASDRLCGKRLRALLPQLIPAMEKHGHLSRNPVLREQRLKVSASSIDRLLKEAHTTAGKKRNRAVNRSIPVRSGIHQGLWRWISWHIVADISLAPFCGRCR</sequence>
<evidence type="ECO:0000313" key="1">
    <source>
        <dbReference type="EMBL" id="HAG0930504.1"/>
    </source>
</evidence>
<accession>A0A757VZ51</accession>
<proteinExistence type="predicted"/>
<evidence type="ECO:0008006" key="2">
    <source>
        <dbReference type="Google" id="ProtNLM"/>
    </source>
</evidence>
<organism evidence="1">
    <name type="scientific">Salmonella enterica</name>
    <name type="common">Salmonella choleraesuis</name>
    <dbReference type="NCBI Taxonomy" id="28901"/>
    <lineage>
        <taxon>Bacteria</taxon>
        <taxon>Pseudomonadati</taxon>
        <taxon>Pseudomonadota</taxon>
        <taxon>Gammaproteobacteria</taxon>
        <taxon>Enterobacterales</taxon>
        <taxon>Enterobacteriaceae</taxon>
        <taxon>Salmonella</taxon>
    </lineage>
</organism>